<keyword evidence="2" id="KW-1185">Reference proteome</keyword>
<reference evidence="1" key="1">
    <citation type="submission" date="2020-10" db="EMBL/GenBank/DDBJ databases">
        <title>Taxonomic study of unclassified bacteria belonging to the class Ktedonobacteria.</title>
        <authorList>
            <person name="Yabe S."/>
            <person name="Wang C.M."/>
            <person name="Zheng Y."/>
            <person name="Sakai Y."/>
            <person name="Cavaletti L."/>
            <person name="Monciardini P."/>
            <person name="Donadio S."/>
        </authorList>
    </citation>
    <scope>NUCLEOTIDE SEQUENCE</scope>
    <source>
        <strain evidence="1">SOSP1-1</strain>
    </source>
</reference>
<proteinExistence type="predicted"/>
<dbReference type="EMBL" id="BNJF01000003">
    <property type="protein sequence ID" value="GHO48227.1"/>
    <property type="molecule type" value="Genomic_DNA"/>
</dbReference>
<evidence type="ECO:0000313" key="2">
    <source>
        <dbReference type="Proteomes" id="UP000612362"/>
    </source>
</evidence>
<comment type="caution">
    <text evidence="1">The sequence shown here is derived from an EMBL/GenBank/DDBJ whole genome shotgun (WGS) entry which is preliminary data.</text>
</comment>
<protein>
    <submittedName>
        <fullName evidence="1">Uncharacterized protein</fullName>
    </submittedName>
</protein>
<dbReference type="RefSeq" id="WP_220197427.1">
    <property type="nucleotide sequence ID" value="NZ_BNJF01000003.1"/>
</dbReference>
<sequence>MFRTLATIIALVAVFAQHRSANDKRNEEKPEEKRYCTRCGNELTSGGVCTNSDCTKER</sequence>
<organism evidence="1 2">
    <name type="scientific">Ktedonospora formicarum</name>
    <dbReference type="NCBI Taxonomy" id="2778364"/>
    <lineage>
        <taxon>Bacteria</taxon>
        <taxon>Bacillati</taxon>
        <taxon>Chloroflexota</taxon>
        <taxon>Ktedonobacteria</taxon>
        <taxon>Ktedonobacterales</taxon>
        <taxon>Ktedonobacteraceae</taxon>
        <taxon>Ktedonospora</taxon>
    </lineage>
</organism>
<evidence type="ECO:0000313" key="1">
    <source>
        <dbReference type="EMBL" id="GHO48227.1"/>
    </source>
</evidence>
<dbReference type="Proteomes" id="UP000612362">
    <property type="component" value="Unassembled WGS sequence"/>
</dbReference>
<name>A0A8J3I1D2_9CHLR</name>
<dbReference type="AlphaFoldDB" id="A0A8J3I1D2"/>
<gene>
    <name evidence="1" type="ORF">KSX_63900</name>
</gene>
<accession>A0A8J3I1D2</accession>